<evidence type="ECO:0000313" key="2">
    <source>
        <dbReference type="Proteomes" id="UP000789525"/>
    </source>
</evidence>
<feature type="non-terminal residue" evidence="1">
    <location>
        <position position="1"/>
    </location>
</feature>
<dbReference type="EMBL" id="CAJVPT010066151">
    <property type="protein sequence ID" value="CAG8772927.1"/>
    <property type="molecule type" value="Genomic_DNA"/>
</dbReference>
<protein>
    <submittedName>
        <fullName evidence="1">1869_t:CDS:1</fullName>
    </submittedName>
</protein>
<gene>
    <name evidence="1" type="ORF">ACOLOM_LOCUS13906</name>
</gene>
<name>A0ACA9R1P7_9GLOM</name>
<comment type="caution">
    <text evidence="1">The sequence shown here is derived from an EMBL/GenBank/DDBJ whole genome shotgun (WGS) entry which is preliminary data.</text>
</comment>
<keyword evidence="2" id="KW-1185">Reference proteome</keyword>
<proteinExistence type="predicted"/>
<accession>A0ACA9R1P7</accession>
<feature type="non-terminal residue" evidence="1">
    <location>
        <position position="133"/>
    </location>
</feature>
<reference evidence="1" key="1">
    <citation type="submission" date="2021-06" db="EMBL/GenBank/DDBJ databases">
        <authorList>
            <person name="Kallberg Y."/>
            <person name="Tangrot J."/>
            <person name="Rosling A."/>
        </authorList>
    </citation>
    <scope>NUCLEOTIDE SEQUENCE</scope>
    <source>
        <strain evidence="1">CL356</strain>
    </source>
</reference>
<evidence type="ECO:0000313" key="1">
    <source>
        <dbReference type="EMBL" id="CAG8772927.1"/>
    </source>
</evidence>
<dbReference type="Proteomes" id="UP000789525">
    <property type="component" value="Unassembled WGS sequence"/>
</dbReference>
<sequence>QLLVHLEMETSIPRWLIVFVSIWPSRASPLLSWFDVGFNKRLMPQSKSDINATEEDARTPRASISPLAHRFPQYPPEPATREKSSTIDLRSSRTISPQDDATARRRALVLDSSSEDSRPNNTIARQAPSNMTV</sequence>
<organism evidence="1 2">
    <name type="scientific">Acaulospora colombiana</name>
    <dbReference type="NCBI Taxonomy" id="27376"/>
    <lineage>
        <taxon>Eukaryota</taxon>
        <taxon>Fungi</taxon>
        <taxon>Fungi incertae sedis</taxon>
        <taxon>Mucoromycota</taxon>
        <taxon>Glomeromycotina</taxon>
        <taxon>Glomeromycetes</taxon>
        <taxon>Diversisporales</taxon>
        <taxon>Acaulosporaceae</taxon>
        <taxon>Acaulospora</taxon>
    </lineage>
</organism>